<evidence type="ECO:0000313" key="2">
    <source>
        <dbReference type="Proteomes" id="UP000015530"/>
    </source>
</evidence>
<reference evidence="2" key="1">
    <citation type="journal article" date="2013" name="Mol. Plant Microbe Interact.">
        <title>Global aspects of pacC regulation of pathogenicity genes in Colletotrichum gloeosporioides as revealed by transcriptome analysis.</title>
        <authorList>
            <person name="Alkan N."/>
            <person name="Meng X."/>
            <person name="Friedlander G."/>
            <person name="Reuveni E."/>
            <person name="Sukno S."/>
            <person name="Sherman A."/>
            <person name="Thon M."/>
            <person name="Fluhr R."/>
            <person name="Prusky D."/>
        </authorList>
    </citation>
    <scope>NUCLEOTIDE SEQUENCE [LARGE SCALE GENOMIC DNA]</scope>
    <source>
        <strain evidence="2">Cg-14</strain>
    </source>
</reference>
<comment type="caution">
    <text evidence="1">The sequence shown here is derived from an EMBL/GenBank/DDBJ whole genome shotgun (WGS) entry which is preliminary data.</text>
</comment>
<dbReference type="HOGENOM" id="CLU_894315_0_0_1"/>
<dbReference type="AlphaFoldDB" id="T0L6J5"/>
<accession>T0L6J5</accession>
<organism evidence="1 2">
    <name type="scientific">Colletotrichum gloeosporioides (strain Cg-14)</name>
    <name type="common">Anthracnose fungus</name>
    <name type="synonym">Glomerella cingulata</name>
    <dbReference type="NCBI Taxonomy" id="1237896"/>
    <lineage>
        <taxon>Eukaryota</taxon>
        <taxon>Fungi</taxon>
        <taxon>Dikarya</taxon>
        <taxon>Ascomycota</taxon>
        <taxon>Pezizomycotina</taxon>
        <taxon>Sordariomycetes</taxon>
        <taxon>Hypocreomycetidae</taxon>
        <taxon>Glomerellales</taxon>
        <taxon>Glomerellaceae</taxon>
        <taxon>Colletotrichum</taxon>
        <taxon>Colletotrichum gloeosporioides species complex</taxon>
    </lineage>
</organism>
<evidence type="ECO:0000313" key="1">
    <source>
        <dbReference type="EMBL" id="EQB43895.1"/>
    </source>
</evidence>
<sequence length="311" mass="34049">MGPKLAYYNQDRVRLILGGKIIQILEDSGVPKEILSRVDIYKRQNQSQAMVSPSLSHHATEDIGTESLNTRSQILGNFLLPPSNILCSAPPSVYSGFKSHPSSVVGLHCSTPGTTLSAKTSKNNLLADSNRPNATSSYLEEGYVDSRRQNFYTPTHRGQSITGDYVTGDIDSSKQTCALPDTSFRMTGTSSGSYSATIDPCLLQDRSHGYTSPNTGLGNLHMEAFNKTTPSPFATQSNPKLRVVSPEDRNTLGEVYRLEQNWQEASNLWVPGQASTTQAEAQLSLETLSNLPDNSDFGNFDSYTSDHFRNL</sequence>
<dbReference type="Proteomes" id="UP000015530">
    <property type="component" value="Unassembled WGS sequence"/>
</dbReference>
<proteinExistence type="predicted"/>
<dbReference type="EMBL" id="AMYD01004147">
    <property type="protein sequence ID" value="EQB43895.1"/>
    <property type="molecule type" value="Genomic_DNA"/>
</dbReference>
<protein>
    <submittedName>
        <fullName evidence="1">Uncharacterized protein</fullName>
    </submittedName>
</protein>
<name>T0L6J5_COLGC</name>
<gene>
    <name evidence="1" type="ORF">CGLO_17407</name>
</gene>